<organism evidence="3 4">
    <name type="scientific">[Myrmecia] bisecta</name>
    <dbReference type="NCBI Taxonomy" id="41462"/>
    <lineage>
        <taxon>Eukaryota</taxon>
        <taxon>Viridiplantae</taxon>
        <taxon>Chlorophyta</taxon>
        <taxon>core chlorophytes</taxon>
        <taxon>Trebouxiophyceae</taxon>
        <taxon>Trebouxiales</taxon>
        <taxon>Trebouxiaceae</taxon>
        <taxon>Myrmecia</taxon>
    </lineage>
</organism>
<dbReference type="GO" id="GO:0000151">
    <property type="term" value="C:ubiquitin ligase complex"/>
    <property type="evidence" value="ECO:0007669"/>
    <property type="project" value="TreeGrafter"/>
</dbReference>
<keyword evidence="4" id="KW-1185">Reference proteome</keyword>
<dbReference type="PANTHER" id="PTHR12281">
    <property type="entry name" value="RP42 RELATED"/>
    <property type="match status" value="1"/>
</dbReference>
<reference evidence="3 4" key="1">
    <citation type="journal article" date="2024" name="Nat. Commun.">
        <title>Phylogenomics reveals the evolutionary origins of lichenization in chlorophyte algae.</title>
        <authorList>
            <person name="Puginier C."/>
            <person name="Libourel C."/>
            <person name="Otte J."/>
            <person name="Skaloud P."/>
            <person name="Haon M."/>
            <person name="Grisel S."/>
            <person name="Petersen M."/>
            <person name="Berrin J.G."/>
            <person name="Delaux P.M."/>
            <person name="Dal Grande F."/>
            <person name="Keller J."/>
        </authorList>
    </citation>
    <scope>NUCLEOTIDE SEQUENCE [LARGE SCALE GENOMIC DNA]</scope>
    <source>
        <strain evidence="3 4">SAG 2043</strain>
    </source>
</reference>
<dbReference type="InterPro" id="IPR005176">
    <property type="entry name" value="PONY_dom"/>
</dbReference>
<dbReference type="GO" id="GO:0097602">
    <property type="term" value="F:cullin family protein binding"/>
    <property type="evidence" value="ECO:0007669"/>
    <property type="project" value="TreeGrafter"/>
</dbReference>
<dbReference type="Pfam" id="PF03556">
    <property type="entry name" value="Cullin_binding"/>
    <property type="match status" value="1"/>
</dbReference>
<dbReference type="PANTHER" id="PTHR12281:SF31">
    <property type="entry name" value="DCN1-LIKE PROTEIN 3"/>
    <property type="match status" value="1"/>
</dbReference>
<evidence type="ECO:0000313" key="4">
    <source>
        <dbReference type="Proteomes" id="UP001489004"/>
    </source>
</evidence>
<feature type="domain" description="DCUN1" evidence="2">
    <location>
        <begin position="1"/>
        <end position="167"/>
    </location>
</feature>
<dbReference type="InterPro" id="IPR014764">
    <property type="entry name" value="DCN-prot"/>
</dbReference>
<dbReference type="AlphaFoldDB" id="A0AAW1PX13"/>
<dbReference type="GO" id="GO:0005886">
    <property type="term" value="C:plasma membrane"/>
    <property type="evidence" value="ECO:0007669"/>
    <property type="project" value="UniProtKB-ARBA"/>
</dbReference>
<comment type="caution">
    <text evidence="3">The sequence shown here is derived from an EMBL/GenBank/DDBJ whole genome shotgun (WGS) entry which is preliminary data.</text>
</comment>
<dbReference type="GO" id="GO:0045116">
    <property type="term" value="P:protein neddylation"/>
    <property type="evidence" value="ECO:0007669"/>
    <property type="project" value="TreeGrafter"/>
</dbReference>
<dbReference type="Gene3D" id="1.10.238.200">
    <property type="entry name" value="Cullin, PONY binding domain"/>
    <property type="match status" value="1"/>
</dbReference>
<comment type="function">
    <text evidence="1">Neddylation of cullins play an essential role in the regulation of SCF-type complexes activity.</text>
</comment>
<accession>A0AAW1PX13</accession>
<evidence type="ECO:0000256" key="1">
    <source>
        <dbReference type="RuleBase" id="RU410713"/>
    </source>
</evidence>
<dbReference type="FunFam" id="1.10.238.200:FF:000003">
    <property type="entry name" value="DCN1-like protein 3"/>
    <property type="match status" value="1"/>
</dbReference>
<dbReference type="InterPro" id="IPR042460">
    <property type="entry name" value="DCN1-like_PONY"/>
</dbReference>
<gene>
    <name evidence="3" type="ORF">WJX72_006665</name>
</gene>
<dbReference type="Proteomes" id="UP001489004">
    <property type="component" value="Unassembled WGS sequence"/>
</dbReference>
<name>A0AAW1PX13_9CHLO</name>
<proteinExistence type="predicted"/>
<dbReference type="GO" id="GO:0032182">
    <property type="term" value="F:ubiquitin-like protein binding"/>
    <property type="evidence" value="ECO:0007669"/>
    <property type="project" value="TreeGrafter"/>
</dbReference>
<evidence type="ECO:0000313" key="3">
    <source>
        <dbReference type="EMBL" id="KAK9814488.1"/>
    </source>
</evidence>
<protein>
    <recommendedName>
        <fullName evidence="1">Defective in cullin neddylation protein</fullName>
    </recommendedName>
</protein>
<dbReference type="GO" id="GO:0031624">
    <property type="term" value="F:ubiquitin conjugating enzyme binding"/>
    <property type="evidence" value="ECO:0007669"/>
    <property type="project" value="TreeGrafter"/>
</dbReference>
<sequence length="220" mass="25296">MVEPFVWQGFYQGYQRYAELISQPPGAQQHNVREGLAQLHCQLQASIAGEPACAVLRAHEFRSQLQDLDRSSFTSLYRFVFFVCRDPGRRNLQVSRAIEAWTILLVGRFRLLEQWCAFVTQHQTQIITEDVWRQVLDFSRSVPEDLGTYDPESAWPVLLDEFVDSVKRNRSSCFGSKRRCIDMDTVSHQLSELTTVEGLVASPPAKRLRIMRSYSVPQPG</sequence>
<dbReference type="EMBL" id="JALJOR010000007">
    <property type="protein sequence ID" value="KAK9814488.1"/>
    <property type="molecule type" value="Genomic_DNA"/>
</dbReference>
<evidence type="ECO:0000259" key="2">
    <source>
        <dbReference type="PROSITE" id="PS51229"/>
    </source>
</evidence>
<dbReference type="PROSITE" id="PS51229">
    <property type="entry name" value="DCUN1"/>
    <property type="match status" value="1"/>
</dbReference>